<sequence length="172" mass="18984">MYISKPIILSFSLPLASATTVTFNGYYSDDSVPISELACYKNGEIMKDQDWAKLGDITPDFAGFDRVDGPNSELCGTCWSLTYGYTSRSVLVVDGPRGGSGFTTSFMLMDSLTGGKAEELGRVNVTAFQVELLDCGIAPEPTEEERKMVVGGNWYSNWIYDLYNKHILTKQL</sequence>
<protein>
    <recommendedName>
        <fullName evidence="6">Eliciting plant response-like protein</fullName>
    </recommendedName>
</protein>
<evidence type="ECO:0000256" key="2">
    <source>
        <dbReference type="ARBA" id="ARBA00022525"/>
    </source>
</evidence>
<proteinExistence type="predicted"/>
<organism evidence="4 5">
    <name type="scientific">Fusarium equiseti</name>
    <name type="common">Fusarium scirpi</name>
    <dbReference type="NCBI Taxonomy" id="61235"/>
    <lineage>
        <taxon>Eukaryota</taxon>
        <taxon>Fungi</taxon>
        <taxon>Dikarya</taxon>
        <taxon>Ascomycota</taxon>
        <taxon>Pezizomycotina</taxon>
        <taxon>Sordariomycetes</taxon>
        <taxon>Hypocreomycetidae</taxon>
        <taxon>Hypocreales</taxon>
        <taxon>Nectriaceae</taxon>
        <taxon>Fusarium</taxon>
        <taxon>Fusarium incarnatum-equiseti species complex</taxon>
    </lineage>
</organism>
<evidence type="ECO:0008006" key="6">
    <source>
        <dbReference type="Google" id="ProtNLM"/>
    </source>
</evidence>
<keyword evidence="2" id="KW-0964">Secreted</keyword>
<evidence type="ECO:0000256" key="1">
    <source>
        <dbReference type="ARBA" id="ARBA00004613"/>
    </source>
</evidence>
<dbReference type="Pfam" id="PF07249">
    <property type="entry name" value="Cerato-platanin"/>
    <property type="match status" value="1"/>
</dbReference>
<evidence type="ECO:0000313" key="5">
    <source>
        <dbReference type="Proteomes" id="UP000693738"/>
    </source>
</evidence>
<dbReference type="GO" id="GO:0005576">
    <property type="term" value="C:extracellular region"/>
    <property type="evidence" value="ECO:0007669"/>
    <property type="project" value="UniProtKB-SubCell"/>
</dbReference>
<evidence type="ECO:0000313" key="4">
    <source>
        <dbReference type="EMBL" id="CAG7561157.1"/>
    </source>
</evidence>
<feature type="signal peptide" evidence="3">
    <location>
        <begin position="1"/>
        <end position="18"/>
    </location>
</feature>
<dbReference type="AlphaFoldDB" id="A0A8J2NF55"/>
<name>A0A8J2NF55_FUSEQ</name>
<comment type="subcellular location">
    <subcellularLocation>
        <location evidence="1">Secreted</location>
    </subcellularLocation>
</comment>
<feature type="chain" id="PRO_5035278098" description="Eliciting plant response-like protein" evidence="3">
    <location>
        <begin position="19"/>
        <end position="172"/>
    </location>
</feature>
<gene>
    <name evidence="4" type="ORF">FEQUK3_LOCUS6893</name>
</gene>
<dbReference type="InterPro" id="IPR010829">
    <property type="entry name" value="Cerato-platanin"/>
</dbReference>
<comment type="caution">
    <text evidence="4">The sequence shown here is derived from an EMBL/GenBank/DDBJ whole genome shotgun (WGS) entry which is preliminary data.</text>
</comment>
<dbReference type="Proteomes" id="UP000693738">
    <property type="component" value="Unassembled WGS sequence"/>
</dbReference>
<evidence type="ECO:0000256" key="3">
    <source>
        <dbReference type="SAM" id="SignalP"/>
    </source>
</evidence>
<dbReference type="CDD" id="cd22778">
    <property type="entry name" value="DPBB_CEPL-like"/>
    <property type="match status" value="1"/>
</dbReference>
<dbReference type="EMBL" id="CAJSTJ010000140">
    <property type="protein sequence ID" value="CAG7561157.1"/>
    <property type="molecule type" value="Genomic_DNA"/>
</dbReference>
<reference evidence="4" key="1">
    <citation type="submission" date="2021-05" db="EMBL/GenBank/DDBJ databases">
        <authorList>
            <person name="Khan N."/>
        </authorList>
    </citation>
    <scope>NUCLEOTIDE SEQUENCE</scope>
</reference>
<accession>A0A8J2NF55</accession>
<keyword evidence="3" id="KW-0732">Signal</keyword>